<keyword evidence="4" id="KW-1185">Reference proteome</keyword>
<keyword evidence="1" id="KW-0472">Membrane</keyword>
<evidence type="ECO:0000256" key="1">
    <source>
        <dbReference type="SAM" id="Phobius"/>
    </source>
</evidence>
<dbReference type="InterPro" id="IPR010559">
    <property type="entry name" value="Sig_transdc_His_kin_internal"/>
</dbReference>
<dbReference type="GO" id="GO:0016020">
    <property type="term" value="C:membrane"/>
    <property type="evidence" value="ECO:0007669"/>
    <property type="project" value="InterPro"/>
</dbReference>
<dbReference type="EMBL" id="MUYT01000002">
    <property type="protein sequence ID" value="OOS22518.1"/>
    <property type="molecule type" value="Genomic_DNA"/>
</dbReference>
<dbReference type="AlphaFoldDB" id="A0A1T0CJH6"/>
<feature type="domain" description="Signal transduction histidine kinase internal region" evidence="2">
    <location>
        <begin position="194"/>
        <end position="269"/>
    </location>
</feature>
<evidence type="ECO:0000313" key="4">
    <source>
        <dbReference type="Proteomes" id="UP000191094"/>
    </source>
</evidence>
<accession>A0A1T0CJH6</accession>
<name>A0A1T0CJH6_9GAMM</name>
<feature type="transmembrane region" description="Helical" evidence="1">
    <location>
        <begin position="79"/>
        <end position="98"/>
    </location>
</feature>
<organism evidence="3 4">
    <name type="scientific">Lwoffella lincolnii</name>
    <dbReference type="NCBI Taxonomy" id="90241"/>
    <lineage>
        <taxon>Bacteria</taxon>
        <taxon>Pseudomonadati</taxon>
        <taxon>Pseudomonadota</taxon>
        <taxon>Gammaproteobacteria</taxon>
        <taxon>Moraxellales</taxon>
        <taxon>Moraxellaceae</taxon>
        <taxon>Lwoffella</taxon>
    </lineage>
</organism>
<feature type="transmembrane region" description="Helical" evidence="1">
    <location>
        <begin position="47"/>
        <end position="67"/>
    </location>
</feature>
<dbReference type="RefSeq" id="WP_078306368.1">
    <property type="nucleotide sequence ID" value="NZ_CP147511.1"/>
</dbReference>
<feature type="transmembrane region" description="Helical" evidence="1">
    <location>
        <begin position="147"/>
        <end position="173"/>
    </location>
</feature>
<keyword evidence="1" id="KW-1133">Transmembrane helix</keyword>
<dbReference type="STRING" id="90241.B0682_01640"/>
<evidence type="ECO:0000313" key="3">
    <source>
        <dbReference type="EMBL" id="OOS22518.1"/>
    </source>
</evidence>
<dbReference type="Pfam" id="PF06580">
    <property type="entry name" value="His_kinase"/>
    <property type="match status" value="1"/>
</dbReference>
<dbReference type="InterPro" id="IPR050640">
    <property type="entry name" value="Bact_2-comp_sensor_kinase"/>
</dbReference>
<comment type="caution">
    <text evidence="3">The sequence shown here is derived from an EMBL/GenBank/DDBJ whole genome shotgun (WGS) entry which is preliminary data.</text>
</comment>
<sequence length="398" mass="46108">MKSYWQSYQSKLNKKNGALSIANDELEMLMQKLAFFLPSQQALLRSFYLPIYGALWGLLMALVRLAHDIQISHMEFLSTLFIDMLLLSLIAYIGLFVYESIRPMLFNLHHLVACVWVTLIFIVSALLVGLLAHVALPLLMYGHVADVFYAIVNILIDIIVTTGITILFLLYYLKRHQDLMMLQKMFDIEVAMQNDQIKARIAPHFLFNTINGLVSLVETNPDKAIIMLGNVSELFRASFSKFKEIGMDTEIHVCKVFLEIDDMRFQNKLKVKWHLPDEDTLYDMTICGMTLQSIIEKLLNQVVEHTVEEIELIISMTWQNHKVNIDVSLQLPKDLLMMRHDLLDRLDFSIQERKLQVFFGNQASIITNIHDNHIVTNIQYCLFDTAVDNDVCKTWQME</sequence>
<reference evidence="3 4" key="1">
    <citation type="submission" date="2017-02" db="EMBL/GenBank/DDBJ databases">
        <title>Draft genome sequence of Moraxella lincolnii CCUG 9405T type strain.</title>
        <authorList>
            <person name="Salva-Serra F."/>
            <person name="Engstrom-Jakobsson H."/>
            <person name="Thorell K."/>
            <person name="Jaen-Luchoro D."/>
            <person name="Gonzales-Siles L."/>
            <person name="Karlsson R."/>
            <person name="Yazdan S."/>
            <person name="Boulund F."/>
            <person name="Johnning A."/>
            <person name="Engstrand L."/>
            <person name="Kristiansson E."/>
            <person name="Moore E."/>
        </authorList>
    </citation>
    <scope>NUCLEOTIDE SEQUENCE [LARGE SCALE GENOMIC DNA]</scope>
    <source>
        <strain evidence="3 4">CCUG 9405</strain>
    </source>
</reference>
<keyword evidence="1" id="KW-0812">Transmembrane</keyword>
<feature type="transmembrane region" description="Helical" evidence="1">
    <location>
        <begin position="110"/>
        <end position="135"/>
    </location>
</feature>
<protein>
    <recommendedName>
        <fullName evidence="2">Signal transduction histidine kinase internal region domain-containing protein</fullName>
    </recommendedName>
</protein>
<dbReference type="GO" id="GO:0000155">
    <property type="term" value="F:phosphorelay sensor kinase activity"/>
    <property type="evidence" value="ECO:0007669"/>
    <property type="project" value="InterPro"/>
</dbReference>
<gene>
    <name evidence="3" type="ORF">B0682_01640</name>
</gene>
<dbReference type="PANTHER" id="PTHR34220:SF7">
    <property type="entry name" value="SENSOR HISTIDINE KINASE YPDA"/>
    <property type="match status" value="1"/>
</dbReference>
<dbReference type="PANTHER" id="PTHR34220">
    <property type="entry name" value="SENSOR HISTIDINE KINASE YPDA"/>
    <property type="match status" value="1"/>
</dbReference>
<dbReference type="Proteomes" id="UP000191094">
    <property type="component" value="Unassembled WGS sequence"/>
</dbReference>
<evidence type="ECO:0000259" key="2">
    <source>
        <dbReference type="Pfam" id="PF06580"/>
    </source>
</evidence>
<proteinExistence type="predicted"/>